<dbReference type="Gene3D" id="2.130.10.130">
    <property type="entry name" value="Integrin alpha, N-terminal"/>
    <property type="match status" value="4"/>
</dbReference>
<dbReference type="Pfam" id="PF01839">
    <property type="entry name" value="FG-GAP"/>
    <property type="match status" value="4"/>
</dbReference>
<evidence type="ECO:0000256" key="3">
    <source>
        <dbReference type="ARBA" id="ARBA00022801"/>
    </source>
</evidence>
<gene>
    <name evidence="6" type="ORF">AOZ06_30890</name>
</gene>
<dbReference type="PRINTS" id="PR01185">
    <property type="entry name" value="INTEGRINA"/>
</dbReference>
<dbReference type="GO" id="GO:0007155">
    <property type="term" value="P:cell adhesion"/>
    <property type="evidence" value="ECO:0007669"/>
    <property type="project" value="InterPro"/>
</dbReference>
<dbReference type="AlphaFoldDB" id="A0A0N9I3S9"/>
<proteinExistence type="predicted"/>
<dbReference type="SUPFAM" id="SSF69318">
    <property type="entry name" value="Integrin alpha N-terminal domain"/>
    <property type="match status" value="2"/>
</dbReference>
<dbReference type="InterPro" id="IPR028994">
    <property type="entry name" value="Integrin_alpha_N"/>
</dbReference>
<dbReference type="KEGG" id="kphy:AOZ06_30890"/>
<accession>A0A0N9I3S9</accession>
<keyword evidence="1" id="KW-0732">Signal</keyword>
<dbReference type="InterPro" id="IPR000413">
    <property type="entry name" value="Integrin_alpha"/>
</dbReference>
<keyword evidence="2" id="KW-0677">Repeat</keyword>
<evidence type="ECO:0000313" key="7">
    <source>
        <dbReference type="Proteomes" id="UP000063699"/>
    </source>
</evidence>
<evidence type="ECO:0000313" key="6">
    <source>
        <dbReference type="EMBL" id="ALG10715.1"/>
    </source>
</evidence>
<dbReference type="STRING" id="860235.AOZ06_30890"/>
<dbReference type="PROSITE" id="PS51470">
    <property type="entry name" value="FG_GAP"/>
    <property type="match status" value="4"/>
</dbReference>
<dbReference type="GO" id="GO:0016787">
    <property type="term" value="F:hydrolase activity"/>
    <property type="evidence" value="ECO:0007669"/>
    <property type="project" value="UniProtKB-KW"/>
</dbReference>
<evidence type="ECO:0000256" key="1">
    <source>
        <dbReference type="ARBA" id="ARBA00022729"/>
    </source>
</evidence>
<dbReference type="InterPro" id="IPR013517">
    <property type="entry name" value="FG-GAP"/>
</dbReference>
<keyword evidence="4" id="KW-0325">Glycoprotein</keyword>
<keyword evidence="3" id="KW-0378">Hydrolase</keyword>
<dbReference type="PANTHER" id="PTHR23221">
    <property type="entry name" value="GLYCOSYLPHOSPHATIDYLINOSITOL PHOSPHOLIPASE D"/>
    <property type="match status" value="1"/>
</dbReference>
<dbReference type="GO" id="GO:0008305">
    <property type="term" value="C:integrin complex"/>
    <property type="evidence" value="ECO:0007669"/>
    <property type="project" value="InterPro"/>
</dbReference>
<organism evidence="6 7">
    <name type="scientific">Kibdelosporangium phytohabitans</name>
    <dbReference type="NCBI Taxonomy" id="860235"/>
    <lineage>
        <taxon>Bacteria</taxon>
        <taxon>Bacillati</taxon>
        <taxon>Actinomycetota</taxon>
        <taxon>Actinomycetes</taxon>
        <taxon>Pseudonocardiales</taxon>
        <taxon>Pseudonocardiaceae</taxon>
        <taxon>Kibdelosporangium</taxon>
    </lineage>
</organism>
<evidence type="ECO:0008006" key="8">
    <source>
        <dbReference type="Google" id="ProtNLM"/>
    </source>
</evidence>
<evidence type="ECO:0000256" key="5">
    <source>
        <dbReference type="SAM" id="MobiDB-lite"/>
    </source>
</evidence>
<feature type="region of interest" description="Disordered" evidence="5">
    <location>
        <begin position="490"/>
        <end position="517"/>
    </location>
</feature>
<dbReference type="EMBL" id="CP012752">
    <property type="protein sequence ID" value="ALG10715.1"/>
    <property type="molecule type" value="Genomic_DNA"/>
</dbReference>
<protein>
    <recommendedName>
        <fullName evidence="8">Integrin-like protein</fullName>
    </recommendedName>
</protein>
<evidence type="ECO:0000256" key="2">
    <source>
        <dbReference type="ARBA" id="ARBA00022737"/>
    </source>
</evidence>
<dbReference type="PANTHER" id="PTHR23221:SF7">
    <property type="entry name" value="PHOSPHATIDYLINOSITOL-GLYCAN-SPECIFIC PHOSPHOLIPASE D"/>
    <property type="match status" value="1"/>
</dbReference>
<dbReference type="InterPro" id="IPR013519">
    <property type="entry name" value="Int_alpha_beta-p"/>
</dbReference>
<dbReference type="SMART" id="SM00191">
    <property type="entry name" value="Int_alpha"/>
    <property type="match status" value="5"/>
</dbReference>
<name>A0A0N9I3S9_9PSEU</name>
<sequence>MSTYFAVAPATAEPSAQASSAARADVNGDGIADLVMSTGARLTYSGDTALVPHDLGGSVQVVPGGLTLPAALVNQNSPGVGLGMEAGDRFGTALATADFNGDGLADVAIGNPGESVNGLANAGTVSVLYGQRTAPYLRTIAGALGTITQDTANVPGAMEAGDLFGASLAAGDFNGDGYADLGIGSPGEAIETKARAGAVWIFHGGSAGLTSTGAIAFNQDHADLAGAAEAGDLMGFALAAGDVTGDKRDDLAVLSAGEVISGTTGATGAVHLLHGSASGVNPVGSYVSVGAAATGGKWRSLVVGKFHGGANADLVIQADQRRGGPAGSGALVAVRGSGTGLTTAGIQVIDQDTATVPGGTEPNDFFGGSLAVGDLDGDSFDDLAAGSIKENTRAGSVFLFRGSATGLLTHPPSAFGENAAPINGNEQPGEGFGYGLRVLDVTGDGKPELVVAAPWEDGSLQTGALFLLTTGLSGDSLAVTGSRRVTRADISTPSGFGPGAPIAGSAHVLNDNLDSPR</sequence>
<dbReference type="Proteomes" id="UP000063699">
    <property type="component" value="Chromosome"/>
</dbReference>
<keyword evidence="7" id="KW-1185">Reference proteome</keyword>
<reference evidence="6 7" key="1">
    <citation type="submission" date="2015-07" db="EMBL/GenBank/DDBJ databases">
        <title>Genome sequencing of Kibdelosporangium phytohabitans.</title>
        <authorList>
            <person name="Qin S."/>
            <person name="Xing K."/>
        </authorList>
    </citation>
    <scope>NUCLEOTIDE SEQUENCE [LARGE SCALE GENOMIC DNA]</scope>
    <source>
        <strain evidence="6 7">KLBMP1111</strain>
    </source>
</reference>
<evidence type="ECO:0000256" key="4">
    <source>
        <dbReference type="ARBA" id="ARBA00023180"/>
    </source>
</evidence>